<organism evidence="1 2">
    <name type="scientific">Chromobacterium rhizoryzae</name>
    <dbReference type="NCBI Taxonomy" id="1778675"/>
    <lineage>
        <taxon>Bacteria</taxon>
        <taxon>Pseudomonadati</taxon>
        <taxon>Pseudomonadota</taxon>
        <taxon>Betaproteobacteria</taxon>
        <taxon>Neisseriales</taxon>
        <taxon>Chromobacteriaceae</taxon>
        <taxon>Chromobacterium</taxon>
    </lineage>
</organism>
<gene>
    <name evidence="1" type="ORF">D1345_21955</name>
</gene>
<name>A0AAD0RU66_9NEIS</name>
<sequence length="301" mass="32929">MNRFLQPPALSRAAAIPYYPSSINDKKNGMLPLPAPPIAGLRTSLLIGLTLALVACKAEPPPPATRLDTASSPTAAGQVRRLSALPAGVELRGKLSAAYGWTDNAGENLLVLAEQQEARGADGTQNATLYAAQYVLGQDRPRRLWMLSDGVTRCEFDASAAFDLDAIGFPDLNRDGALETIVGYRSACASDVSPNDYKLILHVGKTKYGLRGLDRQGVRWLDPDSGHLTGLPLPDDCSPQGQRALQAKGWEKDFEPPYLPGCYTDENDFTAAPPVFARHMRQQWFALMRQQEESWLKQQHE</sequence>
<proteinExistence type="predicted"/>
<evidence type="ECO:0000313" key="1">
    <source>
        <dbReference type="EMBL" id="AXT48662.1"/>
    </source>
</evidence>
<dbReference type="InterPro" id="IPR058148">
    <property type="entry name" value="M949_RS01915-like_dom"/>
</dbReference>
<accession>A0AAD0RU66</accession>
<keyword evidence="2" id="KW-1185">Reference proteome</keyword>
<dbReference type="EMBL" id="CP031968">
    <property type="protein sequence ID" value="AXT48662.1"/>
    <property type="molecule type" value="Genomic_DNA"/>
</dbReference>
<dbReference type="AlphaFoldDB" id="A0AAD0RU66"/>
<evidence type="ECO:0000313" key="2">
    <source>
        <dbReference type="Proteomes" id="UP000259465"/>
    </source>
</evidence>
<reference evidence="1 2" key="1">
    <citation type="submission" date="2018-08" db="EMBL/GenBank/DDBJ databases">
        <title>Complete genome sequence of JP2-74.</title>
        <authorList>
            <person name="Wu L."/>
        </authorList>
    </citation>
    <scope>NUCLEOTIDE SEQUENCE [LARGE SCALE GENOMIC DNA]</scope>
    <source>
        <strain evidence="1 2">JP2-74</strain>
    </source>
</reference>
<dbReference type="KEGG" id="crz:D1345_21955"/>
<dbReference type="Proteomes" id="UP000259465">
    <property type="component" value="Chromosome"/>
</dbReference>
<protein>
    <submittedName>
        <fullName evidence="1">Uncharacterized protein</fullName>
    </submittedName>
</protein>
<dbReference type="NCBIfam" id="NF046077">
    <property type="entry name" value="LPS_M949_RS01915"/>
    <property type="match status" value="1"/>
</dbReference>